<dbReference type="CDD" id="cd05233">
    <property type="entry name" value="SDR_c"/>
    <property type="match status" value="1"/>
</dbReference>
<dbReference type="InterPro" id="IPR057326">
    <property type="entry name" value="KR_dom"/>
</dbReference>
<evidence type="ECO:0000259" key="3">
    <source>
        <dbReference type="SMART" id="SM00822"/>
    </source>
</evidence>
<gene>
    <name evidence="4" type="ORF">UFOPK3139_00286</name>
</gene>
<dbReference type="Gene3D" id="3.40.50.720">
    <property type="entry name" value="NAD(P)-binding Rossmann-like Domain"/>
    <property type="match status" value="1"/>
</dbReference>
<name>A0A6J6Z2R8_9ZZZZ</name>
<comment type="similarity">
    <text evidence="1">Belongs to the short-chain dehydrogenases/reductases (SDR) family.</text>
</comment>
<dbReference type="GO" id="GO:0048038">
    <property type="term" value="F:quinone binding"/>
    <property type="evidence" value="ECO:0007669"/>
    <property type="project" value="TreeGrafter"/>
</dbReference>
<evidence type="ECO:0000313" key="4">
    <source>
        <dbReference type="EMBL" id="CAB4815055.1"/>
    </source>
</evidence>
<accession>A0A6J6Z2R8</accession>
<dbReference type="EMBL" id="CAFABA010000006">
    <property type="protein sequence ID" value="CAB4815055.1"/>
    <property type="molecule type" value="Genomic_DNA"/>
</dbReference>
<dbReference type="PRINTS" id="PR00081">
    <property type="entry name" value="GDHRDH"/>
</dbReference>
<dbReference type="InterPro" id="IPR036291">
    <property type="entry name" value="NAD(P)-bd_dom_sf"/>
</dbReference>
<dbReference type="InterPro" id="IPR002347">
    <property type="entry name" value="SDR_fam"/>
</dbReference>
<dbReference type="AlphaFoldDB" id="A0A6J6Z2R8"/>
<evidence type="ECO:0000256" key="1">
    <source>
        <dbReference type="ARBA" id="ARBA00006484"/>
    </source>
</evidence>
<dbReference type="SUPFAM" id="SSF51735">
    <property type="entry name" value="NAD(P)-binding Rossmann-fold domains"/>
    <property type="match status" value="1"/>
</dbReference>
<dbReference type="GO" id="GO:0006633">
    <property type="term" value="P:fatty acid biosynthetic process"/>
    <property type="evidence" value="ECO:0007669"/>
    <property type="project" value="TreeGrafter"/>
</dbReference>
<dbReference type="Pfam" id="PF13561">
    <property type="entry name" value="adh_short_C2"/>
    <property type="match status" value="1"/>
</dbReference>
<organism evidence="4">
    <name type="scientific">freshwater metagenome</name>
    <dbReference type="NCBI Taxonomy" id="449393"/>
    <lineage>
        <taxon>unclassified sequences</taxon>
        <taxon>metagenomes</taxon>
        <taxon>ecological metagenomes</taxon>
    </lineage>
</organism>
<dbReference type="PANTHER" id="PTHR42760">
    <property type="entry name" value="SHORT-CHAIN DEHYDROGENASES/REDUCTASES FAMILY MEMBER"/>
    <property type="match status" value="1"/>
</dbReference>
<protein>
    <submittedName>
        <fullName evidence="4">Unannotated protein</fullName>
    </submittedName>
</protein>
<dbReference type="SMART" id="SM00822">
    <property type="entry name" value="PKS_KR"/>
    <property type="match status" value="1"/>
</dbReference>
<dbReference type="FunFam" id="3.40.50.720:FF:000084">
    <property type="entry name" value="Short-chain dehydrogenase reductase"/>
    <property type="match status" value="1"/>
</dbReference>
<dbReference type="PANTHER" id="PTHR42760:SF133">
    <property type="entry name" value="3-OXOACYL-[ACYL-CARRIER-PROTEIN] REDUCTASE"/>
    <property type="match status" value="1"/>
</dbReference>
<dbReference type="InterPro" id="IPR020904">
    <property type="entry name" value="Sc_DH/Rdtase_CS"/>
</dbReference>
<sequence>MSEGSRPLAGMTAVVTGGAGGIGRATSELLVRDGAHVVIAGRTESKLTDHATRLAPLAGDSGGSIRYMVCDALNDDQVKALVEMTAEPTGRVDMACGIVGGATGAAPILQFTVDQLESTMRQNITSFFLLLRHAGSAMVRQGGGSIVAISSMQGSQSAPFFGAYCAAKAGLEMFCKVAADELGEFNVRVNCVRPGLTDTDATQGMVHNDEVTDAYLVQQPIGRVGQGYDIGAAVRYFLGPESSWTTGQALTVDGGCSLRRFPDLTSMWRQRGLGDAIAKQTQGIVD</sequence>
<keyword evidence="2" id="KW-0560">Oxidoreductase</keyword>
<reference evidence="4" key="1">
    <citation type="submission" date="2020-05" db="EMBL/GenBank/DDBJ databases">
        <authorList>
            <person name="Chiriac C."/>
            <person name="Salcher M."/>
            <person name="Ghai R."/>
            <person name="Kavagutti S V."/>
        </authorList>
    </citation>
    <scope>NUCLEOTIDE SEQUENCE</scope>
</reference>
<evidence type="ECO:0000256" key="2">
    <source>
        <dbReference type="ARBA" id="ARBA00023002"/>
    </source>
</evidence>
<dbReference type="PROSITE" id="PS00061">
    <property type="entry name" value="ADH_SHORT"/>
    <property type="match status" value="1"/>
</dbReference>
<feature type="domain" description="Ketoreductase" evidence="3">
    <location>
        <begin position="11"/>
        <end position="212"/>
    </location>
</feature>
<dbReference type="GO" id="GO:0016616">
    <property type="term" value="F:oxidoreductase activity, acting on the CH-OH group of donors, NAD or NADP as acceptor"/>
    <property type="evidence" value="ECO:0007669"/>
    <property type="project" value="TreeGrafter"/>
</dbReference>
<proteinExistence type="inferred from homology"/>